<protein>
    <recommendedName>
        <fullName evidence="1">Helix-turn-helix domain-containing protein</fullName>
    </recommendedName>
</protein>
<dbReference type="EMBL" id="FMIK01000044">
    <property type="protein sequence ID" value="SCM00340.1"/>
    <property type="molecule type" value="Genomic_DNA"/>
</dbReference>
<organism evidence="2 3">
    <name type="scientific">Bacillus cytotoxicus</name>
    <dbReference type="NCBI Taxonomy" id="580165"/>
    <lineage>
        <taxon>Bacteria</taxon>
        <taxon>Bacillati</taxon>
        <taxon>Bacillota</taxon>
        <taxon>Bacilli</taxon>
        <taxon>Bacillales</taxon>
        <taxon>Bacillaceae</taxon>
        <taxon>Bacillus</taxon>
        <taxon>Bacillus cereus group</taxon>
    </lineage>
</organism>
<dbReference type="AlphaFoldDB" id="A0AAX2CKD1"/>
<evidence type="ECO:0000313" key="3">
    <source>
        <dbReference type="Proteomes" id="UP000242164"/>
    </source>
</evidence>
<comment type="caution">
    <text evidence="2">The sequence shown here is derived from an EMBL/GenBank/DDBJ whole genome shotgun (WGS) entry which is preliminary data.</text>
</comment>
<dbReference type="Proteomes" id="UP000242164">
    <property type="component" value="Unassembled WGS sequence"/>
</dbReference>
<gene>
    <name evidence="2" type="ORF">BCB44BAC_03300</name>
</gene>
<reference evidence="2 3" key="1">
    <citation type="submission" date="2016-08" db="EMBL/GenBank/DDBJ databases">
        <authorList>
            <person name="Loux V."/>
            <person name="Rue O."/>
        </authorList>
    </citation>
    <scope>NUCLEOTIDE SEQUENCE [LARGE SCALE GENOMIC DNA]</scope>
    <source>
        <strain evidence="2 3">AFSSA_08CEB44bac</strain>
    </source>
</reference>
<dbReference type="Pfam" id="PF20038">
    <property type="entry name" value="HTH_59"/>
    <property type="match status" value="1"/>
</dbReference>
<sequence>MMLKQVMTAKEMEELYELPPGSVRRDLARGRFRKSEICKSGATWLITAREAKRVYKKELTFIKVLDDWDWVNLHVDEELENSDLYDIVEGWMNKHQIDLNQVKDLYHEGLTQGMENGRYLSFSQWFYEYKESQEWK</sequence>
<name>A0AAX2CKD1_9BACI</name>
<dbReference type="RefSeq" id="WP_087099135.1">
    <property type="nucleotide sequence ID" value="NZ_CP066179.1"/>
</dbReference>
<feature type="domain" description="Helix-turn-helix" evidence="1">
    <location>
        <begin position="1"/>
        <end position="58"/>
    </location>
</feature>
<dbReference type="InterPro" id="IPR045403">
    <property type="entry name" value="HTH_59_Firmicutes_type"/>
</dbReference>
<evidence type="ECO:0000259" key="1">
    <source>
        <dbReference type="Pfam" id="PF20038"/>
    </source>
</evidence>
<evidence type="ECO:0000313" key="2">
    <source>
        <dbReference type="EMBL" id="SCM00340.1"/>
    </source>
</evidence>
<proteinExistence type="predicted"/>
<accession>A0AAX2CKD1</accession>